<reference evidence="3" key="1">
    <citation type="submission" date="2020-09" db="EMBL/GenBank/DDBJ databases">
        <title>Genome-Enabled Discovery of Anthraquinone Biosynthesis in Senna tora.</title>
        <authorList>
            <person name="Kang S.-H."/>
            <person name="Pandey R.P."/>
            <person name="Lee C.-M."/>
            <person name="Sim J.-S."/>
            <person name="Jeong J.-T."/>
            <person name="Choi B.-S."/>
            <person name="Jung M."/>
            <person name="Ginzburg D."/>
            <person name="Zhao K."/>
            <person name="Won S.Y."/>
            <person name="Oh T.-J."/>
            <person name="Yu Y."/>
            <person name="Kim N.-H."/>
            <person name="Lee O.R."/>
            <person name="Lee T.-H."/>
            <person name="Bashyal P."/>
            <person name="Kim T.-S."/>
            <person name="Lee W.-H."/>
            <person name="Kawkins C."/>
            <person name="Kim C.-K."/>
            <person name="Kim J.S."/>
            <person name="Ahn B.O."/>
            <person name="Rhee S.Y."/>
            <person name="Sohng J.K."/>
        </authorList>
    </citation>
    <scope>NUCLEOTIDE SEQUENCE</scope>
    <source>
        <tissue evidence="3">Leaf</tissue>
    </source>
</reference>
<comment type="caution">
    <text evidence="3">The sequence shown here is derived from an EMBL/GenBank/DDBJ whole genome shotgun (WGS) entry which is preliminary data.</text>
</comment>
<feature type="transmembrane region" description="Helical" evidence="2">
    <location>
        <begin position="264"/>
        <end position="282"/>
    </location>
</feature>
<sequence length="310" mass="35217">MGKGKRKQPGERVVHCRMEQQLQELQDELENLLWDQKELQEHLQIAVRERKERKMMESVLAELEEEHDMAIAKIVELESKIEQEFSALILVCHAQLQDLTNENRRLQEIQGKAYWSSKDQDQNISDYDNPHSALPWKSNYSGSGIALQNLIMTKDIWEDESKSKTEVLKLLKTGSKSGTCPPVRHETISREVKTREVVDHRRAAALSQSLFSALLSLLVGVTVWKAQEPCMPLVVALFTVVIMSLRSVVQFFSTIKNKPASDAVALLSLNWFVLGTLTYPTLPRFAHMFAPTLSSLLDQAISRLGGLFFS</sequence>
<evidence type="ECO:0000256" key="1">
    <source>
        <dbReference type="SAM" id="Coils"/>
    </source>
</evidence>
<name>A0A834WND6_9FABA</name>
<feature type="transmembrane region" description="Helical" evidence="2">
    <location>
        <begin position="230"/>
        <end position="252"/>
    </location>
</feature>
<keyword evidence="4" id="KW-1185">Reference proteome</keyword>
<accession>A0A834WND6</accession>
<dbReference type="OrthoDB" id="1937632at2759"/>
<feature type="coiled-coil region" evidence="1">
    <location>
        <begin position="22"/>
        <end position="80"/>
    </location>
</feature>
<keyword evidence="2" id="KW-0812">Transmembrane</keyword>
<dbReference type="PANTHER" id="PTHR36073">
    <property type="match status" value="1"/>
</dbReference>
<dbReference type="PANTHER" id="PTHR36073:SF1">
    <property type="entry name" value="OS01G0962100 PROTEIN"/>
    <property type="match status" value="1"/>
</dbReference>
<evidence type="ECO:0000313" key="4">
    <source>
        <dbReference type="Proteomes" id="UP000634136"/>
    </source>
</evidence>
<dbReference type="EMBL" id="JAAIUW010000006">
    <property type="protein sequence ID" value="KAF7829117.1"/>
    <property type="molecule type" value="Genomic_DNA"/>
</dbReference>
<evidence type="ECO:0000313" key="3">
    <source>
        <dbReference type="EMBL" id="KAF7829117.1"/>
    </source>
</evidence>
<gene>
    <name evidence="3" type="ORF">G2W53_020281</name>
</gene>
<evidence type="ECO:0000256" key="2">
    <source>
        <dbReference type="SAM" id="Phobius"/>
    </source>
</evidence>
<feature type="transmembrane region" description="Helical" evidence="2">
    <location>
        <begin position="203"/>
        <end position="224"/>
    </location>
</feature>
<keyword evidence="1" id="KW-0175">Coiled coil</keyword>
<dbReference type="AlphaFoldDB" id="A0A834WND6"/>
<organism evidence="3 4">
    <name type="scientific">Senna tora</name>
    <dbReference type="NCBI Taxonomy" id="362788"/>
    <lineage>
        <taxon>Eukaryota</taxon>
        <taxon>Viridiplantae</taxon>
        <taxon>Streptophyta</taxon>
        <taxon>Embryophyta</taxon>
        <taxon>Tracheophyta</taxon>
        <taxon>Spermatophyta</taxon>
        <taxon>Magnoliopsida</taxon>
        <taxon>eudicotyledons</taxon>
        <taxon>Gunneridae</taxon>
        <taxon>Pentapetalae</taxon>
        <taxon>rosids</taxon>
        <taxon>fabids</taxon>
        <taxon>Fabales</taxon>
        <taxon>Fabaceae</taxon>
        <taxon>Caesalpinioideae</taxon>
        <taxon>Cassia clade</taxon>
        <taxon>Senna</taxon>
    </lineage>
</organism>
<protein>
    <submittedName>
        <fullName evidence="3">Uncharacterized protein</fullName>
    </submittedName>
</protein>
<keyword evidence="2" id="KW-1133">Transmembrane helix</keyword>
<keyword evidence="2" id="KW-0472">Membrane</keyword>
<proteinExistence type="predicted"/>
<dbReference type="Proteomes" id="UP000634136">
    <property type="component" value="Unassembled WGS sequence"/>
</dbReference>